<organism evidence="1 2">
    <name type="scientific">Oceanobacter antarcticus</name>
    <dbReference type="NCBI Taxonomy" id="3133425"/>
    <lineage>
        <taxon>Bacteria</taxon>
        <taxon>Pseudomonadati</taxon>
        <taxon>Pseudomonadota</taxon>
        <taxon>Gammaproteobacteria</taxon>
        <taxon>Oceanospirillales</taxon>
        <taxon>Oceanospirillaceae</taxon>
        <taxon>Oceanobacter</taxon>
    </lineage>
</organism>
<protein>
    <submittedName>
        <fullName evidence="1">Uncharacterized protein</fullName>
    </submittedName>
</protein>
<evidence type="ECO:0000313" key="2">
    <source>
        <dbReference type="Proteomes" id="UP001620597"/>
    </source>
</evidence>
<dbReference type="Proteomes" id="UP001620597">
    <property type="component" value="Unassembled WGS sequence"/>
</dbReference>
<sequence>MILTEKIIRAYFEPMWSRSQRDYLVISQIKNLETFKFLGLYNDLKVKKITRSYRVGMIIKYRFLNPESPSPNIKLDFPIYSKIKLKKSKFANIKAGEIITENWAFNLGHCFREAVGLRLVERQKTKQWMQSPIFYFSTGSVFIDNSGLIAIQIEEATPCGFDKTKLDLGTARISVFSITSNGTMTRIARYSGNQFDFYLVLVLGIEYLKNLTSLGMDQI</sequence>
<evidence type="ECO:0000313" key="1">
    <source>
        <dbReference type="EMBL" id="MFK4750958.1"/>
    </source>
</evidence>
<proteinExistence type="predicted"/>
<name>A0ABW8NDC4_9GAMM</name>
<dbReference type="RefSeq" id="WP_416204499.1">
    <property type="nucleotide sequence ID" value="NZ_JBBKTX010000001.1"/>
</dbReference>
<comment type="caution">
    <text evidence="1">The sequence shown here is derived from an EMBL/GenBank/DDBJ whole genome shotgun (WGS) entry which is preliminary data.</text>
</comment>
<reference evidence="1 2" key="1">
    <citation type="submission" date="2024-03" db="EMBL/GenBank/DDBJ databases">
        <title>High-quality draft genome sequence of Oceanobacter sp. wDCs-4.</title>
        <authorList>
            <person name="Dong C."/>
        </authorList>
    </citation>
    <scope>NUCLEOTIDE SEQUENCE [LARGE SCALE GENOMIC DNA]</scope>
    <source>
        <strain evidence="2">wDCs-4</strain>
    </source>
</reference>
<gene>
    <name evidence="1" type="ORF">WG929_00910</name>
</gene>
<accession>A0ABW8NDC4</accession>
<keyword evidence="2" id="KW-1185">Reference proteome</keyword>
<dbReference type="EMBL" id="JBBKTX010000001">
    <property type="protein sequence ID" value="MFK4750958.1"/>
    <property type="molecule type" value="Genomic_DNA"/>
</dbReference>